<dbReference type="AlphaFoldDB" id="A0AAW2DGH2"/>
<evidence type="ECO:0000313" key="4">
    <source>
        <dbReference type="Proteomes" id="UP001459277"/>
    </source>
</evidence>
<keyword evidence="4" id="KW-1185">Reference proteome</keyword>
<dbReference type="Pfam" id="PF10536">
    <property type="entry name" value="PMD"/>
    <property type="match status" value="1"/>
</dbReference>
<evidence type="ECO:0000313" key="3">
    <source>
        <dbReference type="EMBL" id="KAL0008663.1"/>
    </source>
</evidence>
<evidence type="ECO:0000256" key="1">
    <source>
        <dbReference type="SAM" id="MobiDB-lite"/>
    </source>
</evidence>
<reference evidence="3 4" key="1">
    <citation type="submission" date="2024-01" db="EMBL/GenBank/DDBJ databases">
        <title>A telomere-to-telomere, gap-free genome of sweet tea (Lithocarpus litseifolius).</title>
        <authorList>
            <person name="Zhou J."/>
        </authorList>
    </citation>
    <scope>NUCLEOTIDE SEQUENCE [LARGE SCALE GENOMIC DNA]</scope>
    <source>
        <strain evidence="3">Zhou-2022a</strain>
        <tissue evidence="3">Leaf</tissue>
    </source>
</reference>
<sequence>MPSKIRSKNVSLMWLYTNIKNYKTVATDTRMFMLLFIGTLLCPDLGSTVSLHHLWNLRDIDQIKNYNWGGMAYATLLHFMTQLSQHRLLSLEGAPVVWKFWMYVYFRVVPQFLEDVGNMYPRFLHWLPKYCLSTPPKHCLQTWHMVINNLTADDVSFLCLWILGLTMRSVLSVNGRQVLFEYGHGRYWYLGDWVLAQTSSSEEDESSPSSHVDGSSSSFIETYPHFPTWQYEVMNPDGSYSSMNLNQPEYTSYFPWNDLVGVDLVEESMQMIGGLQLVARTQSSQYVLNEMNWNNQMAMANANTRSLEGRIRNIELQKRQQESPFYANQEGDTEGGSSRDGSRRSSHRRT</sequence>
<dbReference type="InterPro" id="IPR019557">
    <property type="entry name" value="AminoTfrase-like_pln_mobile"/>
</dbReference>
<feature type="region of interest" description="Disordered" evidence="1">
    <location>
        <begin position="317"/>
        <end position="350"/>
    </location>
</feature>
<protein>
    <recommendedName>
        <fullName evidence="2">Aminotransferase-like plant mobile domain-containing protein</fullName>
    </recommendedName>
</protein>
<comment type="caution">
    <text evidence="3">The sequence shown here is derived from an EMBL/GenBank/DDBJ whole genome shotgun (WGS) entry which is preliminary data.</text>
</comment>
<organism evidence="3 4">
    <name type="scientific">Lithocarpus litseifolius</name>
    <dbReference type="NCBI Taxonomy" id="425828"/>
    <lineage>
        <taxon>Eukaryota</taxon>
        <taxon>Viridiplantae</taxon>
        <taxon>Streptophyta</taxon>
        <taxon>Embryophyta</taxon>
        <taxon>Tracheophyta</taxon>
        <taxon>Spermatophyta</taxon>
        <taxon>Magnoliopsida</taxon>
        <taxon>eudicotyledons</taxon>
        <taxon>Gunneridae</taxon>
        <taxon>Pentapetalae</taxon>
        <taxon>rosids</taxon>
        <taxon>fabids</taxon>
        <taxon>Fagales</taxon>
        <taxon>Fagaceae</taxon>
        <taxon>Lithocarpus</taxon>
    </lineage>
</organism>
<gene>
    <name evidence="3" type="ORF">SO802_010165</name>
</gene>
<dbReference type="EMBL" id="JAZDWU010000003">
    <property type="protein sequence ID" value="KAL0008663.1"/>
    <property type="molecule type" value="Genomic_DNA"/>
</dbReference>
<proteinExistence type="predicted"/>
<accession>A0AAW2DGH2</accession>
<evidence type="ECO:0000259" key="2">
    <source>
        <dbReference type="Pfam" id="PF10536"/>
    </source>
</evidence>
<feature type="domain" description="Aminotransferase-like plant mobile" evidence="2">
    <location>
        <begin position="4"/>
        <end position="157"/>
    </location>
</feature>
<name>A0AAW2DGH2_9ROSI</name>
<dbReference type="Proteomes" id="UP001459277">
    <property type="component" value="Unassembled WGS sequence"/>
</dbReference>